<protein>
    <recommendedName>
        <fullName evidence="4">F-box domain-containing protein</fullName>
    </recommendedName>
</protein>
<evidence type="ECO:0008006" key="4">
    <source>
        <dbReference type="Google" id="ProtNLM"/>
    </source>
</evidence>
<evidence type="ECO:0000313" key="3">
    <source>
        <dbReference type="Proteomes" id="UP000325780"/>
    </source>
</evidence>
<feature type="region of interest" description="Disordered" evidence="1">
    <location>
        <begin position="101"/>
        <end position="125"/>
    </location>
</feature>
<evidence type="ECO:0000256" key="1">
    <source>
        <dbReference type="SAM" id="MobiDB-lite"/>
    </source>
</evidence>
<gene>
    <name evidence="2" type="ORF">BDV25DRAFT_157391</name>
</gene>
<feature type="region of interest" description="Disordered" evidence="1">
    <location>
        <begin position="518"/>
        <end position="543"/>
    </location>
</feature>
<reference evidence="2 3" key="1">
    <citation type="submission" date="2019-04" db="EMBL/GenBank/DDBJ databases">
        <title>Friends and foes A comparative genomics study of 23 Aspergillus species from section Flavi.</title>
        <authorList>
            <consortium name="DOE Joint Genome Institute"/>
            <person name="Kjaerbolling I."/>
            <person name="Vesth T."/>
            <person name="Frisvad J.C."/>
            <person name="Nybo J.L."/>
            <person name="Theobald S."/>
            <person name="Kildgaard S."/>
            <person name="Isbrandt T."/>
            <person name="Kuo A."/>
            <person name="Sato A."/>
            <person name="Lyhne E.K."/>
            <person name="Kogle M.E."/>
            <person name="Wiebenga A."/>
            <person name="Kun R.S."/>
            <person name="Lubbers R.J."/>
            <person name="Makela M.R."/>
            <person name="Barry K."/>
            <person name="Chovatia M."/>
            <person name="Clum A."/>
            <person name="Daum C."/>
            <person name="Haridas S."/>
            <person name="He G."/>
            <person name="LaButti K."/>
            <person name="Lipzen A."/>
            <person name="Mondo S."/>
            <person name="Riley R."/>
            <person name="Salamov A."/>
            <person name="Simmons B.A."/>
            <person name="Magnuson J.K."/>
            <person name="Henrissat B."/>
            <person name="Mortensen U.H."/>
            <person name="Larsen T.O."/>
            <person name="Devries R.P."/>
            <person name="Grigoriev I.V."/>
            <person name="Machida M."/>
            <person name="Baker S.E."/>
            <person name="Andersen M.R."/>
        </authorList>
    </citation>
    <scope>NUCLEOTIDE SEQUENCE [LARGE SCALE GENOMIC DNA]</scope>
    <source>
        <strain evidence="2 3">IBT 18842</strain>
    </source>
</reference>
<dbReference type="Proteomes" id="UP000325780">
    <property type="component" value="Unassembled WGS sequence"/>
</dbReference>
<sequence>MPEGELWSTLVTTIDPSNIKIMPAVLQSTIDLLETELAKARTALKEIQPNATPALRSGDEIAAGAVAAYRQNLIARASDFYYGTHRLTQKELGLVPVVREVHPDDDDDNNDEEEETWRQPQKANMMTQPKRASLIDVLSNSLVLDHMAPYLSVSSLFALAATSRILQNVIMETPYVFRHLDLTQCRGTRLPHSAQTNSKTRMNGMQSLDEFSNADEFCPAPLRDVFARLGQHNLIQNVRTLILDSLPVPAALVAEIILTDRFSVNILSLRECHNLNERKLMQVLQHAVRPSRPKGTPRVKGIYYFTPISQPRTMARSRYRDWWSSKCVRQGRGENPLANEPPLPKDHHENSQYIQNAWYRASGRLFPQKIEEGWAQTIQMCEDIIAFDAVLCRGPRHNIDSWVHSDHAQDGHELGRQMSGLAIATISLGPMGCDGCHTLPEEPSIWGRSSKAQFPLLTPPPFHSSSVAVAKRPALFPERNPALVARCAECLVDRWCHRCNRWFCASCLPNPEHVGTNLSPHQTAVRGPRNNQSASLPDGRRVS</sequence>
<organism evidence="2 3">
    <name type="scientific">Aspergillus avenaceus</name>
    <dbReference type="NCBI Taxonomy" id="36643"/>
    <lineage>
        <taxon>Eukaryota</taxon>
        <taxon>Fungi</taxon>
        <taxon>Dikarya</taxon>
        <taxon>Ascomycota</taxon>
        <taxon>Pezizomycotina</taxon>
        <taxon>Eurotiomycetes</taxon>
        <taxon>Eurotiomycetidae</taxon>
        <taxon>Eurotiales</taxon>
        <taxon>Aspergillaceae</taxon>
        <taxon>Aspergillus</taxon>
        <taxon>Aspergillus subgen. Circumdati</taxon>
    </lineage>
</organism>
<feature type="compositionally biased region" description="Acidic residues" evidence="1">
    <location>
        <begin position="103"/>
        <end position="115"/>
    </location>
</feature>
<proteinExistence type="predicted"/>
<name>A0A5N6TR51_ASPAV</name>
<dbReference type="OrthoDB" id="5345494at2759"/>
<accession>A0A5N6TR51</accession>
<evidence type="ECO:0000313" key="2">
    <source>
        <dbReference type="EMBL" id="KAE8148838.1"/>
    </source>
</evidence>
<keyword evidence="3" id="KW-1185">Reference proteome</keyword>
<dbReference type="EMBL" id="ML742144">
    <property type="protein sequence ID" value="KAE8148838.1"/>
    <property type="molecule type" value="Genomic_DNA"/>
</dbReference>
<dbReference type="AlphaFoldDB" id="A0A5N6TR51"/>